<dbReference type="RefSeq" id="WP_095413517.1">
    <property type="nucleotide sequence ID" value="NZ_CP018477.1"/>
</dbReference>
<sequence length="859" mass="94946">MEEDIQLNISDVYWGTGPVYYEFSTPRLEEWFSDPIRGSFSGSQNGLLTLAWSTAVPYLNIRSAEVIHPADRQGKSPSKTEFVRDRNKVLELLRNYTGSSPKLGSSAPFIGAIVRPEDSVKMAFVIDTNHPTILNYLNRQDENPPDLSPIVHCYLILRSTDEQKKEPIVFRKRIRLTLKPTEYARPFGGVVAVDLGNTNTTLAAVSVDQEPQASRVLICPEIMFGEDNPQSYSFSRSADFIPSVLRIYSVTDTTSPEAQKWAEQLGLADPAELHGMVEGYTFAIGKAAQPLARPSDGLIVSPKRQLTIDKTVAAISVRTRLDDSVPPQANLQRPADYQAELPPERPAELFICRLFQIFKNLQRAYPRRVVVTYPTSYMKSELIRVVNTIYNAWRLAERFNPAGHASREEVIPLALDEATAAAFFYLAHFVLEGPGGLHTFRWLYPEGFYLLVYDCGGATTDISLVRAASPERGSLTFEVLGRTGLRDFGGDDITIAVFLLLKTKLAQQLASRSGRALKALPTVGAGSLNASKAAELRLCLQDEVFLRECDRFVPTDFDPQSVSSDVDARKALTLHLWNYAQAVKHGDRDAPALTESLAKALASVASVPESDLKKIVDGVSVTAAEIDALVQPYIKKSVKVCKALLQSKLHFRGGLVDDVFIIGNGSRYPLVTNLVRESVLGDSSTSGLATDAIGGSVNLDPVDIKHAVAKGAALALAMKESALGIRIQFDEGLSNRLPFTVAWFNAATRTHVILFEEGESYDTLEPRTIHVQPSPDGKPQQWIRLENQWPGGEYEPFLLFHFPHGVKGEVVISIDPDQHQFIAQCQDTGERAVGQRDIDRAVYFAPVQRGRIRLPKARD</sequence>
<keyword evidence="2" id="KW-1185">Reference proteome</keyword>
<dbReference type="Gene3D" id="3.30.420.40">
    <property type="match status" value="3"/>
</dbReference>
<proteinExistence type="predicted"/>
<dbReference type="Proteomes" id="UP000215086">
    <property type="component" value="Chromosome"/>
</dbReference>
<evidence type="ECO:0008006" key="3">
    <source>
        <dbReference type="Google" id="ProtNLM"/>
    </source>
</evidence>
<name>A0A286R9K0_9BACT</name>
<evidence type="ECO:0000313" key="1">
    <source>
        <dbReference type="EMBL" id="ASV72632.1"/>
    </source>
</evidence>
<dbReference type="KEGG" id="ttf:THTE_0030"/>
<dbReference type="AlphaFoldDB" id="A0A286R9K0"/>
<gene>
    <name evidence="1" type="ORF">THTE_0030</name>
</gene>
<dbReference type="PANTHER" id="PTHR42749:SF1">
    <property type="entry name" value="CELL SHAPE-DETERMINING PROTEIN MREB"/>
    <property type="match status" value="1"/>
</dbReference>
<organism evidence="1 2">
    <name type="scientific">Thermogutta terrifontis</name>
    <dbReference type="NCBI Taxonomy" id="1331910"/>
    <lineage>
        <taxon>Bacteria</taxon>
        <taxon>Pseudomonadati</taxon>
        <taxon>Planctomycetota</taxon>
        <taxon>Planctomycetia</taxon>
        <taxon>Pirellulales</taxon>
        <taxon>Thermoguttaceae</taxon>
        <taxon>Thermogutta</taxon>
    </lineage>
</organism>
<dbReference type="PANTHER" id="PTHR42749">
    <property type="entry name" value="CELL SHAPE-DETERMINING PROTEIN MREB"/>
    <property type="match status" value="1"/>
</dbReference>
<dbReference type="InterPro" id="IPR043129">
    <property type="entry name" value="ATPase_NBD"/>
</dbReference>
<dbReference type="SUPFAM" id="SSF53067">
    <property type="entry name" value="Actin-like ATPase domain"/>
    <property type="match status" value="1"/>
</dbReference>
<dbReference type="EMBL" id="CP018477">
    <property type="protein sequence ID" value="ASV72632.1"/>
    <property type="molecule type" value="Genomic_DNA"/>
</dbReference>
<dbReference type="Gene3D" id="3.90.640.10">
    <property type="entry name" value="Actin, Chain A, domain 4"/>
    <property type="match status" value="2"/>
</dbReference>
<protein>
    <recommendedName>
        <fullName evidence="3">Chaperone protein DnaK</fullName>
    </recommendedName>
</protein>
<accession>A0A286R9K0</accession>
<dbReference type="OrthoDB" id="278939at2"/>
<reference evidence="1 2" key="1">
    <citation type="journal article" name="Front. Microbiol.">
        <title>Sugar Metabolism of the First Thermophilic Planctomycete Thermogutta terrifontis: Comparative Genomic and Transcriptomic Approaches.</title>
        <authorList>
            <person name="Elcheninov A.G."/>
            <person name="Menzel P."/>
            <person name="Gudbergsdottir S.R."/>
            <person name="Slesarev A.I."/>
            <person name="Kadnikov V.V."/>
            <person name="Krogh A."/>
            <person name="Bonch-Osmolovskaya E.A."/>
            <person name="Peng X."/>
            <person name="Kublanov I.V."/>
        </authorList>
    </citation>
    <scope>NUCLEOTIDE SEQUENCE [LARGE SCALE GENOMIC DNA]</scope>
    <source>
        <strain evidence="1 2">R1</strain>
    </source>
</reference>
<evidence type="ECO:0000313" key="2">
    <source>
        <dbReference type="Proteomes" id="UP000215086"/>
    </source>
</evidence>